<organism evidence="3 4">
    <name type="scientific">Candidatus Ligilactobacillus excrementigallinarum</name>
    <dbReference type="NCBI Taxonomy" id="2838641"/>
    <lineage>
        <taxon>Bacteria</taxon>
        <taxon>Bacillati</taxon>
        <taxon>Bacillota</taxon>
        <taxon>Bacilli</taxon>
        <taxon>Lactobacillales</taxon>
        <taxon>Lactobacillaceae</taxon>
        <taxon>Ligilactobacillus</taxon>
    </lineage>
</organism>
<dbReference type="InterPro" id="IPR029051">
    <property type="entry name" value="DUF4352"/>
</dbReference>
<evidence type="ECO:0000313" key="4">
    <source>
        <dbReference type="Proteomes" id="UP000823963"/>
    </source>
</evidence>
<proteinExistence type="predicted"/>
<reference evidence="3" key="2">
    <citation type="submission" date="2021-04" db="EMBL/GenBank/DDBJ databases">
        <authorList>
            <person name="Gilroy R."/>
        </authorList>
    </citation>
    <scope>NUCLEOTIDE SEQUENCE</scope>
    <source>
        <strain evidence="3">6627</strain>
    </source>
</reference>
<name>A0A9D2A978_9LACO</name>
<dbReference type="EMBL" id="DXFP01000003">
    <property type="protein sequence ID" value="HIX01181.1"/>
    <property type="molecule type" value="Genomic_DNA"/>
</dbReference>
<accession>A0A9D2A978</accession>
<reference evidence="3" key="1">
    <citation type="journal article" date="2021" name="PeerJ">
        <title>Extensive microbial diversity within the chicken gut microbiome revealed by metagenomics and culture.</title>
        <authorList>
            <person name="Gilroy R."/>
            <person name="Ravi A."/>
            <person name="Getino M."/>
            <person name="Pursley I."/>
            <person name="Horton D.L."/>
            <person name="Alikhan N.F."/>
            <person name="Baker D."/>
            <person name="Gharbi K."/>
            <person name="Hall N."/>
            <person name="Watson M."/>
            <person name="Adriaenssens E.M."/>
            <person name="Foster-Nyarko E."/>
            <person name="Jarju S."/>
            <person name="Secka A."/>
            <person name="Antonio M."/>
            <person name="Oren A."/>
            <person name="Chaudhuri R.R."/>
            <person name="La Ragione R."/>
            <person name="Hildebrand F."/>
            <person name="Pallen M.J."/>
        </authorList>
    </citation>
    <scope>NUCLEOTIDE SEQUENCE</scope>
    <source>
        <strain evidence="3">6627</strain>
    </source>
</reference>
<keyword evidence="1" id="KW-0732">Signal</keyword>
<protein>
    <submittedName>
        <fullName evidence="3">DUF4352 domain-containing protein</fullName>
    </submittedName>
</protein>
<dbReference type="Proteomes" id="UP000823963">
    <property type="component" value="Unassembled WGS sequence"/>
</dbReference>
<evidence type="ECO:0000259" key="2">
    <source>
        <dbReference type="Pfam" id="PF11611"/>
    </source>
</evidence>
<dbReference type="AlphaFoldDB" id="A0A9D2A978"/>
<comment type="caution">
    <text evidence="3">The sequence shown here is derived from an EMBL/GenBank/DDBJ whole genome shotgun (WGS) entry which is preliminary data.</text>
</comment>
<dbReference type="InterPro" id="IPR029050">
    <property type="entry name" value="Immunoprotect_excell_Ig-like"/>
</dbReference>
<gene>
    <name evidence="3" type="ORF">H9861_00285</name>
</gene>
<evidence type="ECO:0000313" key="3">
    <source>
        <dbReference type="EMBL" id="HIX01181.1"/>
    </source>
</evidence>
<dbReference type="Pfam" id="PF11611">
    <property type="entry name" value="DUF4352"/>
    <property type="match status" value="1"/>
</dbReference>
<evidence type="ECO:0000256" key="1">
    <source>
        <dbReference type="ARBA" id="ARBA00022729"/>
    </source>
</evidence>
<sequence>MDVKVNSIKSTNSISDETPDDGNKYVIVSITLKNNGSESKDYNDIDFRF</sequence>
<dbReference type="Gene3D" id="2.60.40.1240">
    <property type="match status" value="1"/>
</dbReference>
<feature type="domain" description="DUF4352" evidence="2">
    <location>
        <begin position="2"/>
        <end position="48"/>
    </location>
</feature>